<keyword evidence="3" id="KW-1185">Reference proteome</keyword>
<protein>
    <submittedName>
        <fullName evidence="2">Uncharacterized protein</fullName>
    </submittedName>
</protein>
<proteinExistence type="predicted"/>
<comment type="caution">
    <text evidence="2">The sequence shown here is derived from an EMBL/GenBank/DDBJ whole genome shotgun (WGS) entry which is preliminary data.</text>
</comment>
<sequence length="300" mass="33789">MHVVTARALACLRNGLGGLTERDGDDAYAIRVAERGGLDRQPRPRHVDEEQLTLFHYDGANHQQPVGQRHVDLLVERLAGVDDLDVRKVREPHDLRQQLEGRRDHGLRGDDGRQHRNDHAKVEAARRHRVEEGVREGRLRLVGRDVGGLPGVREEQARVRKHGLDAGKGQQQAAERLPPLAPVAHEVRKSEVGAERLQHAVVVDREVVYATTQIEEQPDGYNRRKRRADLGGSEGLDQEEHHQDRARYAHNGRRPQVGIGHLDPLDGAEDRLRRRQDAVGHDHGNSQHADELKRELASLG</sequence>
<feature type="compositionally biased region" description="Basic and acidic residues" evidence="1">
    <location>
        <begin position="268"/>
        <end position="300"/>
    </location>
</feature>
<name>A0A0L0N6C9_TOLOC</name>
<evidence type="ECO:0000256" key="1">
    <source>
        <dbReference type="SAM" id="MobiDB-lite"/>
    </source>
</evidence>
<evidence type="ECO:0000313" key="2">
    <source>
        <dbReference type="EMBL" id="KND89678.1"/>
    </source>
</evidence>
<gene>
    <name evidence="2" type="ORF">TOPH_05618</name>
</gene>
<reference evidence="2 3" key="1">
    <citation type="journal article" date="2015" name="BMC Genomics">
        <title>The genome of the truffle-parasite Tolypocladium ophioglossoides and the evolution of antifungal peptaibiotics.</title>
        <authorList>
            <person name="Quandt C.A."/>
            <person name="Bushley K.E."/>
            <person name="Spatafora J.W."/>
        </authorList>
    </citation>
    <scope>NUCLEOTIDE SEQUENCE [LARGE SCALE GENOMIC DNA]</scope>
    <source>
        <strain evidence="2 3">CBS 100239</strain>
    </source>
</reference>
<feature type="region of interest" description="Disordered" evidence="1">
    <location>
        <begin position="218"/>
        <end position="300"/>
    </location>
</feature>
<dbReference type="EMBL" id="LFRF01000017">
    <property type="protein sequence ID" value="KND89678.1"/>
    <property type="molecule type" value="Genomic_DNA"/>
</dbReference>
<evidence type="ECO:0000313" key="3">
    <source>
        <dbReference type="Proteomes" id="UP000036947"/>
    </source>
</evidence>
<feature type="region of interest" description="Disordered" evidence="1">
    <location>
        <begin position="92"/>
        <end position="119"/>
    </location>
</feature>
<feature type="non-terminal residue" evidence="2">
    <location>
        <position position="300"/>
    </location>
</feature>
<accession>A0A0L0N6C9</accession>
<organism evidence="2 3">
    <name type="scientific">Tolypocladium ophioglossoides (strain CBS 100239)</name>
    <name type="common">Snaketongue truffleclub</name>
    <name type="synonym">Elaphocordyceps ophioglossoides</name>
    <dbReference type="NCBI Taxonomy" id="1163406"/>
    <lineage>
        <taxon>Eukaryota</taxon>
        <taxon>Fungi</taxon>
        <taxon>Dikarya</taxon>
        <taxon>Ascomycota</taxon>
        <taxon>Pezizomycotina</taxon>
        <taxon>Sordariomycetes</taxon>
        <taxon>Hypocreomycetidae</taxon>
        <taxon>Hypocreales</taxon>
        <taxon>Ophiocordycipitaceae</taxon>
        <taxon>Tolypocladium</taxon>
    </lineage>
</organism>
<feature type="compositionally biased region" description="Basic and acidic residues" evidence="1">
    <location>
        <begin position="238"/>
        <end position="247"/>
    </location>
</feature>
<dbReference type="AlphaFoldDB" id="A0A0L0N6C9"/>
<dbReference type="OrthoDB" id="10660670at2759"/>
<dbReference type="Proteomes" id="UP000036947">
    <property type="component" value="Unassembled WGS sequence"/>
</dbReference>